<evidence type="ECO:0000259" key="7">
    <source>
        <dbReference type="PROSITE" id="PS50873"/>
    </source>
</evidence>
<dbReference type="InterPro" id="IPR002207">
    <property type="entry name" value="Peroxidase_I"/>
</dbReference>
<keyword evidence="3" id="KW-0479">Metal-binding</keyword>
<evidence type="ECO:0000313" key="8">
    <source>
        <dbReference type="EMBL" id="CAE0431911.1"/>
    </source>
</evidence>
<keyword evidence="5" id="KW-0408">Iron</keyword>
<dbReference type="GO" id="GO:0034599">
    <property type="term" value="P:cellular response to oxidative stress"/>
    <property type="evidence" value="ECO:0007669"/>
    <property type="project" value="InterPro"/>
</dbReference>
<dbReference type="Pfam" id="PF00141">
    <property type="entry name" value="peroxidase"/>
    <property type="match status" value="1"/>
</dbReference>
<dbReference type="GO" id="GO:0004601">
    <property type="term" value="F:peroxidase activity"/>
    <property type="evidence" value="ECO:0007669"/>
    <property type="project" value="UniProtKB-KW"/>
</dbReference>
<dbReference type="InterPro" id="IPR002016">
    <property type="entry name" value="Haem_peroxidase"/>
</dbReference>
<evidence type="ECO:0000256" key="1">
    <source>
        <dbReference type="ARBA" id="ARBA00022559"/>
    </source>
</evidence>
<keyword evidence="1" id="KW-0575">Peroxidase</keyword>
<reference evidence="8" key="1">
    <citation type="submission" date="2021-01" db="EMBL/GenBank/DDBJ databases">
        <authorList>
            <person name="Corre E."/>
            <person name="Pelletier E."/>
            <person name="Niang G."/>
            <person name="Scheremetjew M."/>
            <person name="Finn R."/>
            <person name="Kale V."/>
            <person name="Holt S."/>
            <person name="Cochrane G."/>
            <person name="Meng A."/>
            <person name="Brown T."/>
            <person name="Cohen L."/>
        </authorList>
    </citation>
    <scope>NUCLEOTIDE SEQUENCE</scope>
    <source>
        <strain evidence="8">GSBS06</strain>
    </source>
</reference>
<evidence type="ECO:0000256" key="4">
    <source>
        <dbReference type="ARBA" id="ARBA00023002"/>
    </source>
</evidence>
<dbReference type="InterPro" id="IPR044831">
    <property type="entry name" value="Ccp1-like"/>
</dbReference>
<dbReference type="Gene3D" id="1.10.520.10">
    <property type="match status" value="1"/>
</dbReference>
<feature type="domain" description="Plant heme peroxidase family profile" evidence="7">
    <location>
        <begin position="7"/>
        <end position="196"/>
    </location>
</feature>
<dbReference type="GO" id="GO:0042744">
    <property type="term" value="P:hydrogen peroxide catabolic process"/>
    <property type="evidence" value="ECO:0007669"/>
    <property type="project" value="TreeGrafter"/>
</dbReference>
<proteinExistence type="inferred from homology"/>
<accession>A0A7S3LKW0</accession>
<evidence type="ECO:0000256" key="6">
    <source>
        <dbReference type="RuleBase" id="RU004241"/>
    </source>
</evidence>
<dbReference type="PROSITE" id="PS50873">
    <property type="entry name" value="PEROXIDASE_4"/>
    <property type="match status" value="1"/>
</dbReference>
<protein>
    <recommendedName>
        <fullName evidence="7">Plant heme peroxidase family profile domain-containing protein</fullName>
    </recommendedName>
</protein>
<keyword evidence="2" id="KW-0349">Heme</keyword>
<dbReference type="InterPro" id="IPR010255">
    <property type="entry name" value="Haem_peroxidase_sf"/>
</dbReference>
<dbReference type="PANTHER" id="PTHR31356:SF36">
    <property type="entry name" value="L-ASCORBATE PEROXIDASE 3"/>
    <property type="match status" value="1"/>
</dbReference>
<dbReference type="AlphaFoldDB" id="A0A7S3LKW0"/>
<comment type="similarity">
    <text evidence="6">Belongs to the peroxidase family.</text>
</comment>
<dbReference type="PANTHER" id="PTHR31356">
    <property type="entry name" value="THYLAKOID LUMENAL 29 KDA PROTEIN, CHLOROPLASTIC-RELATED"/>
    <property type="match status" value="1"/>
</dbReference>
<name>A0A7S3LKW0_9STRA</name>
<dbReference type="Gene3D" id="1.10.420.10">
    <property type="entry name" value="Peroxidase, domain 2"/>
    <property type="match status" value="1"/>
</dbReference>
<evidence type="ECO:0000256" key="5">
    <source>
        <dbReference type="ARBA" id="ARBA00023004"/>
    </source>
</evidence>
<dbReference type="SUPFAM" id="SSF48113">
    <property type="entry name" value="Heme-dependent peroxidases"/>
    <property type="match status" value="1"/>
</dbReference>
<keyword evidence="4" id="KW-0560">Oxidoreductase</keyword>
<dbReference type="GO" id="GO:0000302">
    <property type="term" value="P:response to reactive oxygen species"/>
    <property type="evidence" value="ECO:0007669"/>
    <property type="project" value="TreeGrafter"/>
</dbReference>
<dbReference type="PRINTS" id="PR00459">
    <property type="entry name" value="ASPEROXIDASE"/>
</dbReference>
<dbReference type="EMBL" id="HBIN01003291">
    <property type="protein sequence ID" value="CAE0431911.1"/>
    <property type="molecule type" value="Transcribed_RNA"/>
</dbReference>
<evidence type="ECO:0000256" key="2">
    <source>
        <dbReference type="ARBA" id="ARBA00022617"/>
    </source>
</evidence>
<dbReference type="PRINTS" id="PR00458">
    <property type="entry name" value="PEROXIDASE"/>
</dbReference>
<dbReference type="GO" id="GO:0046872">
    <property type="term" value="F:metal ion binding"/>
    <property type="evidence" value="ECO:0007669"/>
    <property type="project" value="UniProtKB-KW"/>
</dbReference>
<gene>
    <name evidence="8" type="ORF">ASTO00021_LOCUS2247</name>
</gene>
<sequence length="310" mass="35195">MDLSPARFLIVEALDNDHELAPLLIRFSWHCCGTYDAEKKNGGSNGGTMRFEAERNDPENAGFEKALSLFEKVKAKHPDLLSFADLYVLGGYVAIEWTGGPHIPFSYGRVDYDDEKAKSVYGDLMCPFGDGKHNPHGSRLPAADMGRNQRCSMDAPKRLQEEPTISAIRKTFTRMGFNDRETVALILLGHQYGQCHPDVSGFDGPWYAFAPNSWNIYKHGLGYLSVYTMGADSRMRLVQLQQTGKRQFEQNIGGAKFMMLVADMALWWDPDYRKHVEDFDQHRFQFEREAAASWKKLTELGCEGFLTLEK</sequence>
<dbReference type="GO" id="GO:0020037">
    <property type="term" value="F:heme binding"/>
    <property type="evidence" value="ECO:0007669"/>
    <property type="project" value="InterPro"/>
</dbReference>
<organism evidence="8">
    <name type="scientific">Aplanochytrium stocchinoi</name>
    <dbReference type="NCBI Taxonomy" id="215587"/>
    <lineage>
        <taxon>Eukaryota</taxon>
        <taxon>Sar</taxon>
        <taxon>Stramenopiles</taxon>
        <taxon>Bigyra</taxon>
        <taxon>Labyrinthulomycetes</taxon>
        <taxon>Thraustochytrida</taxon>
        <taxon>Thraustochytriidae</taxon>
        <taxon>Aplanochytrium</taxon>
    </lineage>
</organism>
<evidence type="ECO:0000256" key="3">
    <source>
        <dbReference type="ARBA" id="ARBA00022723"/>
    </source>
</evidence>